<name>A0A5R9EIJ0_9LACT</name>
<dbReference type="GO" id="GO:0016747">
    <property type="term" value="F:acyltransferase activity, transferring groups other than amino-acyl groups"/>
    <property type="evidence" value="ECO:0007669"/>
    <property type="project" value="InterPro"/>
</dbReference>
<dbReference type="InterPro" id="IPR016181">
    <property type="entry name" value="Acyl_CoA_acyltransferase"/>
</dbReference>
<proteinExistence type="predicted"/>
<reference evidence="2 3" key="1">
    <citation type="submission" date="2019-05" db="EMBL/GenBank/DDBJ databases">
        <title>The metagenome of a microbial culture collection derived from dairy environment covers the genomic content of the human microbiome.</title>
        <authorList>
            <person name="Roder T."/>
            <person name="Wuthrich D."/>
            <person name="Sattari Z."/>
            <person name="Von Ah U."/>
            <person name="Bar C."/>
            <person name="Ronchi F."/>
            <person name="Macpherson A.J."/>
            <person name="Ganal-Vonarburg S.C."/>
            <person name="Bruggmann R."/>
            <person name="Vergeres G."/>
        </authorList>
    </citation>
    <scope>NUCLEOTIDE SEQUENCE [LARGE SCALE GENOMIC DNA]</scope>
    <source>
        <strain evidence="2 3">FAM 24227</strain>
    </source>
</reference>
<evidence type="ECO:0000259" key="1">
    <source>
        <dbReference type="PROSITE" id="PS51186"/>
    </source>
</evidence>
<dbReference type="CDD" id="cd04301">
    <property type="entry name" value="NAT_SF"/>
    <property type="match status" value="1"/>
</dbReference>
<keyword evidence="2" id="KW-0808">Transferase</keyword>
<dbReference type="SUPFAM" id="SSF55729">
    <property type="entry name" value="Acyl-CoA N-acyltransferases (Nat)"/>
    <property type="match status" value="1"/>
</dbReference>
<dbReference type="OrthoDB" id="9800193at2"/>
<sequence>MEYKLITKDEEAALNLPNEPFELYGKLVVSLNNKQWTYKEELFEQVEEQTFPEENYIYEEIVEKGFAIGAFQDSKCVALAIFENHWNKYMYLADLKVMKAYRRFGHGQALIKQGLIEAQSLGYKGVFTIGQDNNLGACKFYLKQGFEIGGFNNYDYDFTQQEGKSDIYFYLNEIRN</sequence>
<evidence type="ECO:0000313" key="2">
    <source>
        <dbReference type="EMBL" id="TLQ48781.1"/>
    </source>
</evidence>
<organism evidence="2 3">
    <name type="scientific">Ruoffia tabacinasalis</name>
    <dbReference type="NCBI Taxonomy" id="87458"/>
    <lineage>
        <taxon>Bacteria</taxon>
        <taxon>Bacillati</taxon>
        <taxon>Bacillota</taxon>
        <taxon>Bacilli</taxon>
        <taxon>Lactobacillales</taxon>
        <taxon>Aerococcaceae</taxon>
        <taxon>Ruoffia</taxon>
    </lineage>
</organism>
<dbReference type="Pfam" id="PF00583">
    <property type="entry name" value="Acetyltransf_1"/>
    <property type="match status" value="1"/>
</dbReference>
<dbReference type="Proteomes" id="UP000306420">
    <property type="component" value="Unassembled WGS sequence"/>
</dbReference>
<dbReference type="EMBL" id="VBSP01000008">
    <property type="protein sequence ID" value="TLQ48781.1"/>
    <property type="molecule type" value="Genomic_DNA"/>
</dbReference>
<dbReference type="RefSeq" id="WP_138404069.1">
    <property type="nucleotide sequence ID" value="NZ_VBSP01000008.1"/>
</dbReference>
<feature type="domain" description="N-acetyltransferase" evidence="1">
    <location>
        <begin position="29"/>
        <end position="174"/>
    </location>
</feature>
<gene>
    <name evidence="2" type="ORF">FEZ33_03780</name>
</gene>
<dbReference type="AlphaFoldDB" id="A0A5R9EIJ0"/>
<accession>A0A5R9EIJ0</accession>
<dbReference type="Gene3D" id="3.40.630.30">
    <property type="match status" value="1"/>
</dbReference>
<protein>
    <submittedName>
        <fullName evidence="2">GNAT family N-acetyltransferase</fullName>
    </submittedName>
</protein>
<dbReference type="PROSITE" id="PS51186">
    <property type="entry name" value="GNAT"/>
    <property type="match status" value="1"/>
</dbReference>
<comment type="caution">
    <text evidence="2">The sequence shown here is derived from an EMBL/GenBank/DDBJ whole genome shotgun (WGS) entry which is preliminary data.</text>
</comment>
<evidence type="ECO:0000313" key="3">
    <source>
        <dbReference type="Proteomes" id="UP000306420"/>
    </source>
</evidence>
<dbReference type="InterPro" id="IPR000182">
    <property type="entry name" value="GNAT_dom"/>
</dbReference>